<organism evidence="1 2">
    <name type="scientific">Cinchona calisaya</name>
    <dbReference type="NCBI Taxonomy" id="153742"/>
    <lineage>
        <taxon>Eukaryota</taxon>
        <taxon>Viridiplantae</taxon>
        <taxon>Streptophyta</taxon>
        <taxon>Embryophyta</taxon>
        <taxon>Tracheophyta</taxon>
        <taxon>Spermatophyta</taxon>
        <taxon>Magnoliopsida</taxon>
        <taxon>eudicotyledons</taxon>
        <taxon>Gunneridae</taxon>
        <taxon>Pentapetalae</taxon>
        <taxon>asterids</taxon>
        <taxon>lamiids</taxon>
        <taxon>Gentianales</taxon>
        <taxon>Rubiaceae</taxon>
        <taxon>Cinchonoideae</taxon>
        <taxon>Cinchoneae</taxon>
        <taxon>Cinchona</taxon>
    </lineage>
</organism>
<comment type="caution">
    <text evidence="1">The sequence shown here is derived from an EMBL/GenBank/DDBJ whole genome shotgun (WGS) entry which is preliminary data.</text>
</comment>
<accession>A0ABD2Z3D2</accession>
<evidence type="ECO:0000313" key="2">
    <source>
        <dbReference type="Proteomes" id="UP001630127"/>
    </source>
</evidence>
<keyword evidence="2" id="KW-1185">Reference proteome</keyword>
<sequence>MESKEIQLDHRCPVCGIVGEDLSRVLLNCPGTKEVWKLALLEPTVFKRYGETVIAGLLRGKESIRDRSSLVSLQILESLHEADKAPSSCCVVGVVMRNGERRFMAGLAKRVEGVVNPEVREMVAARRALEFGAELQSRLKGDEKNVIVALISEER</sequence>
<protein>
    <recommendedName>
        <fullName evidence="3">RNase H type-1 domain-containing protein</fullName>
    </recommendedName>
</protein>
<dbReference type="EMBL" id="JBJUIK010000011">
    <property type="protein sequence ID" value="KAL3513604.1"/>
    <property type="molecule type" value="Genomic_DNA"/>
</dbReference>
<dbReference type="Proteomes" id="UP001630127">
    <property type="component" value="Unassembled WGS sequence"/>
</dbReference>
<gene>
    <name evidence="1" type="ORF">ACH5RR_026321</name>
</gene>
<dbReference type="AlphaFoldDB" id="A0ABD2Z3D2"/>
<evidence type="ECO:0000313" key="1">
    <source>
        <dbReference type="EMBL" id="KAL3513604.1"/>
    </source>
</evidence>
<name>A0ABD2Z3D2_9GENT</name>
<reference evidence="1 2" key="1">
    <citation type="submission" date="2024-11" db="EMBL/GenBank/DDBJ databases">
        <title>A near-complete genome assembly of Cinchona calisaya.</title>
        <authorList>
            <person name="Lian D.C."/>
            <person name="Zhao X.W."/>
            <person name="Wei L."/>
        </authorList>
    </citation>
    <scope>NUCLEOTIDE SEQUENCE [LARGE SCALE GENOMIC DNA]</scope>
    <source>
        <tissue evidence="1">Nenye</tissue>
    </source>
</reference>
<evidence type="ECO:0008006" key="3">
    <source>
        <dbReference type="Google" id="ProtNLM"/>
    </source>
</evidence>
<proteinExistence type="predicted"/>